<dbReference type="PANTHER" id="PTHR44051:SF9">
    <property type="entry name" value="GLUTATHIONE S-TRANSFERASE 1"/>
    <property type="match status" value="1"/>
</dbReference>
<protein>
    <recommendedName>
        <fullName evidence="3">GST N-terminal domain-containing protein</fullName>
    </recommendedName>
</protein>
<feature type="domain" description="GST N-terminal" evidence="3">
    <location>
        <begin position="1"/>
        <end position="76"/>
    </location>
</feature>
<dbReference type="EMBL" id="JAYKXP010000056">
    <property type="protein sequence ID" value="KAK7034623.1"/>
    <property type="molecule type" value="Genomic_DNA"/>
</dbReference>
<proteinExistence type="inferred from homology"/>
<keyword evidence="5" id="KW-1185">Reference proteome</keyword>
<dbReference type="AlphaFoldDB" id="A0AAW0C5T6"/>
<dbReference type="Gene3D" id="3.40.30.10">
    <property type="entry name" value="Glutaredoxin"/>
    <property type="match status" value="1"/>
</dbReference>
<sequence length="218" mass="24858">MRQPRCMEELSIPYTLKRYFRDPVTLRAPPELKGNSPPLNKSPSIEDTGVEGTEKITLGESSAIVEYLITKYGKHTEFYVAPESPGWIDNVFYSHMSEGTLQPLLFMPLLKNVYQVGDSTSDGKDIPAIQQNYINPHLVKYGKMITEHLRRLQPEQFIAGRLAPTSADFMMFYTLDAFIARAPREAVSEEMKIYVDRVKKRPAYQEALRKGGSYNIIC</sequence>
<dbReference type="InterPro" id="IPR036249">
    <property type="entry name" value="Thioredoxin-like_sf"/>
</dbReference>
<evidence type="ECO:0000313" key="5">
    <source>
        <dbReference type="Proteomes" id="UP001383192"/>
    </source>
</evidence>
<organism evidence="4 5">
    <name type="scientific">Paramarasmius palmivorus</name>
    <dbReference type="NCBI Taxonomy" id="297713"/>
    <lineage>
        <taxon>Eukaryota</taxon>
        <taxon>Fungi</taxon>
        <taxon>Dikarya</taxon>
        <taxon>Basidiomycota</taxon>
        <taxon>Agaricomycotina</taxon>
        <taxon>Agaricomycetes</taxon>
        <taxon>Agaricomycetidae</taxon>
        <taxon>Agaricales</taxon>
        <taxon>Marasmiineae</taxon>
        <taxon>Marasmiaceae</taxon>
        <taxon>Paramarasmius</taxon>
    </lineage>
</organism>
<dbReference type="Proteomes" id="UP001383192">
    <property type="component" value="Unassembled WGS sequence"/>
</dbReference>
<comment type="caution">
    <text evidence="4">The sequence shown here is derived from an EMBL/GenBank/DDBJ whole genome shotgun (WGS) entry which is preliminary data.</text>
</comment>
<evidence type="ECO:0000313" key="4">
    <source>
        <dbReference type="EMBL" id="KAK7034623.1"/>
    </source>
</evidence>
<dbReference type="SUPFAM" id="SSF52833">
    <property type="entry name" value="Thioredoxin-like"/>
    <property type="match status" value="1"/>
</dbReference>
<dbReference type="SUPFAM" id="SSF47616">
    <property type="entry name" value="GST C-terminal domain-like"/>
    <property type="match status" value="1"/>
</dbReference>
<reference evidence="4 5" key="1">
    <citation type="submission" date="2024-01" db="EMBL/GenBank/DDBJ databases">
        <title>A draft genome for a cacao thread blight-causing isolate of Paramarasmius palmivorus.</title>
        <authorList>
            <person name="Baruah I.K."/>
            <person name="Bukari Y."/>
            <person name="Amoako-Attah I."/>
            <person name="Meinhardt L.W."/>
            <person name="Bailey B.A."/>
            <person name="Cohen S.P."/>
        </authorList>
    </citation>
    <scope>NUCLEOTIDE SEQUENCE [LARGE SCALE GENOMIC DNA]</scope>
    <source>
        <strain evidence="4 5">GH-12</strain>
    </source>
</reference>
<evidence type="ECO:0000259" key="3">
    <source>
        <dbReference type="PROSITE" id="PS50404"/>
    </source>
</evidence>
<feature type="region of interest" description="Disordered" evidence="2">
    <location>
        <begin position="27"/>
        <end position="51"/>
    </location>
</feature>
<comment type="similarity">
    <text evidence="1">Belongs to the GST superfamily.</text>
</comment>
<accession>A0AAW0C5T6</accession>
<dbReference type="PROSITE" id="PS50404">
    <property type="entry name" value="GST_NTER"/>
    <property type="match status" value="1"/>
</dbReference>
<name>A0AAW0C5T6_9AGAR</name>
<dbReference type="InterPro" id="IPR004045">
    <property type="entry name" value="Glutathione_S-Trfase_N"/>
</dbReference>
<dbReference type="InterPro" id="IPR036282">
    <property type="entry name" value="Glutathione-S-Trfase_C_sf"/>
</dbReference>
<dbReference type="PANTHER" id="PTHR44051">
    <property type="entry name" value="GLUTATHIONE S-TRANSFERASE-RELATED"/>
    <property type="match status" value="1"/>
</dbReference>
<gene>
    <name evidence="4" type="ORF">VNI00_012264</name>
</gene>
<dbReference type="Gene3D" id="1.20.1050.10">
    <property type="match status" value="1"/>
</dbReference>
<evidence type="ECO:0000256" key="1">
    <source>
        <dbReference type="ARBA" id="ARBA00007409"/>
    </source>
</evidence>
<evidence type="ECO:0000256" key="2">
    <source>
        <dbReference type="SAM" id="MobiDB-lite"/>
    </source>
</evidence>